<dbReference type="AlphaFoldDB" id="A0A8T8SCY2"/>
<comment type="caution">
    <text evidence="2">The sequence shown here is derived from an EMBL/GenBank/DDBJ whole genome shotgun (WGS) entry which is preliminary data.</text>
</comment>
<dbReference type="EMBL" id="LWDF02001816">
    <property type="protein sequence ID" value="KAE8237368.1"/>
    <property type="molecule type" value="Genomic_DNA"/>
</dbReference>
<feature type="compositionally biased region" description="Polar residues" evidence="1">
    <location>
        <begin position="74"/>
        <end position="86"/>
    </location>
</feature>
<keyword evidence="3" id="KW-1185">Reference proteome</keyword>
<organism evidence="2 3">
    <name type="scientific">Tilletia indica</name>
    <dbReference type="NCBI Taxonomy" id="43049"/>
    <lineage>
        <taxon>Eukaryota</taxon>
        <taxon>Fungi</taxon>
        <taxon>Dikarya</taxon>
        <taxon>Basidiomycota</taxon>
        <taxon>Ustilaginomycotina</taxon>
        <taxon>Exobasidiomycetes</taxon>
        <taxon>Tilletiales</taxon>
        <taxon>Tilletiaceae</taxon>
        <taxon>Tilletia</taxon>
    </lineage>
</organism>
<reference evidence="2" key="1">
    <citation type="submission" date="2016-04" db="EMBL/GenBank/DDBJ databases">
        <authorList>
            <person name="Nguyen H.D."/>
            <person name="Samba Siva P."/>
            <person name="Cullis J."/>
            <person name="Levesque C.A."/>
            <person name="Hambleton S."/>
        </authorList>
    </citation>
    <scope>NUCLEOTIDE SEQUENCE</scope>
    <source>
        <strain evidence="2">DAOMC 236416</strain>
    </source>
</reference>
<feature type="region of interest" description="Disordered" evidence="1">
    <location>
        <begin position="60"/>
        <end position="86"/>
    </location>
</feature>
<protein>
    <submittedName>
        <fullName evidence="2">Uncharacterized protein</fullName>
    </submittedName>
</protein>
<proteinExistence type="predicted"/>
<gene>
    <name evidence="2" type="ORF">A4X13_0g8815</name>
</gene>
<sequence length="243" mass="26592">MKPKKTGITRHANTDQDNQHTTAFAIAVDNLVGALRKMTGVPGAVVHVNSSKACNAVTGKNCTPPPPLPTATLQRQGQGRTETSSALEASSFSTIHAGLSSSDDCVRADSAARVMSELRWHVRNQNIDDSDYGALNNAFMEVRLRTIMNECDSKGLNITLMGQTACHHFRHGFYPSFFCHKTDITWTQTELGPHHVRDAYHPAAAMRFDVAFRQSYSAHIINIVADSFGLELSGISTDLLRPL</sequence>
<reference evidence="2" key="2">
    <citation type="journal article" date="2019" name="IMA Fungus">
        <title>Genome sequencing and comparison of five Tilletia species to identify candidate genes for the detection of regulated species infecting wheat.</title>
        <authorList>
            <person name="Nguyen H.D.T."/>
            <person name="Sultana T."/>
            <person name="Kesanakurti P."/>
            <person name="Hambleton S."/>
        </authorList>
    </citation>
    <scope>NUCLEOTIDE SEQUENCE</scope>
    <source>
        <strain evidence="2">DAOMC 236416</strain>
    </source>
</reference>
<evidence type="ECO:0000313" key="3">
    <source>
        <dbReference type="Proteomes" id="UP000077521"/>
    </source>
</evidence>
<evidence type="ECO:0000313" key="2">
    <source>
        <dbReference type="EMBL" id="KAE8237368.1"/>
    </source>
</evidence>
<evidence type="ECO:0000256" key="1">
    <source>
        <dbReference type="SAM" id="MobiDB-lite"/>
    </source>
</evidence>
<name>A0A8T8SCY2_9BASI</name>
<accession>A0A8T8SCY2</accession>
<dbReference type="Proteomes" id="UP000077521">
    <property type="component" value="Unassembled WGS sequence"/>
</dbReference>